<dbReference type="InterPro" id="IPR036412">
    <property type="entry name" value="HAD-like_sf"/>
</dbReference>
<accession>A0ABY9LGD7</accession>
<dbReference type="Gene3D" id="3.40.50.1000">
    <property type="entry name" value="HAD superfamily/HAD-like"/>
    <property type="match status" value="1"/>
</dbReference>
<dbReference type="InterPro" id="IPR023214">
    <property type="entry name" value="HAD_sf"/>
</dbReference>
<keyword evidence="1" id="KW-0378">Hydrolase</keyword>
<dbReference type="Proteomes" id="UP001238096">
    <property type="component" value="Chromosome"/>
</dbReference>
<reference evidence="2" key="1">
    <citation type="submission" date="2022-10" db="EMBL/GenBank/DDBJ databases">
        <title>Streptococcus didelphis as causative of fatal infections in opossums (Didelphis albiventris).</title>
        <authorList>
            <person name="Breyer G.M."/>
            <person name="Da Silva M.E.R.J."/>
            <person name="Siqueira F.M."/>
        </authorList>
    </citation>
    <scope>NUCLEOTIDE SEQUENCE [LARGE SCALE GENOMIC DNA]</scope>
    <source>
        <strain evidence="2">LBVP101/21</strain>
    </source>
</reference>
<dbReference type="GO" id="GO:0016787">
    <property type="term" value="F:hydrolase activity"/>
    <property type="evidence" value="ECO:0007669"/>
    <property type="project" value="UniProtKB-KW"/>
</dbReference>
<dbReference type="RefSeq" id="WP_306675798.1">
    <property type="nucleotide sequence ID" value="NZ_CP110509.1"/>
</dbReference>
<protein>
    <submittedName>
        <fullName evidence="1">HAD hydrolase family protein</fullName>
    </submittedName>
</protein>
<sequence length="73" mass="8275">MYQIIAFDMDGTLLQTDKTISQKNLEGIEKVVSHHKSVVLAKGRPISELTMYQEQLAKIRYGILESGALVYDF</sequence>
<dbReference type="PANTHER" id="PTHR10000">
    <property type="entry name" value="PHOSPHOSERINE PHOSPHATASE"/>
    <property type="match status" value="1"/>
</dbReference>
<proteinExistence type="predicted"/>
<organism evidence="1 2">
    <name type="scientific">Streptococcus didelphis</name>
    <dbReference type="NCBI Taxonomy" id="102886"/>
    <lineage>
        <taxon>Bacteria</taxon>
        <taxon>Bacillati</taxon>
        <taxon>Bacillota</taxon>
        <taxon>Bacilli</taxon>
        <taxon>Lactobacillales</taxon>
        <taxon>Streptococcaceae</taxon>
        <taxon>Streptococcus</taxon>
    </lineage>
</organism>
<name>A0ABY9LGD7_9STRE</name>
<gene>
    <name evidence="1" type="ORF">N1496_08055</name>
</gene>
<dbReference type="PANTHER" id="PTHR10000:SF8">
    <property type="entry name" value="HAD SUPERFAMILY HYDROLASE-LIKE, TYPE 3"/>
    <property type="match status" value="1"/>
</dbReference>
<dbReference type="Pfam" id="PF08282">
    <property type="entry name" value="Hydrolase_3"/>
    <property type="match status" value="1"/>
</dbReference>
<keyword evidence="2" id="KW-1185">Reference proteome</keyword>
<dbReference type="EMBL" id="CP110509">
    <property type="protein sequence ID" value="WMB27954.1"/>
    <property type="molecule type" value="Genomic_DNA"/>
</dbReference>
<evidence type="ECO:0000313" key="2">
    <source>
        <dbReference type="Proteomes" id="UP001238096"/>
    </source>
</evidence>
<dbReference type="SUPFAM" id="SSF56784">
    <property type="entry name" value="HAD-like"/>
    <property type="match status" value="1"/>
</dbReference>
<evidence type="ECO:0000313" key="1">
    <source>
        <dbReference type="EMBL" id="WMB27954.1"/>
    </source>
</evidence>